<sequence length="589" mass="68066">MEMRWNLDALYSSIDSEKLKRDFEATVQEIENIKKWAEIELDSLENAVKKIEDYLQMQISFLNQYSRLYHFAELTLSVEAKNEKALKTLEQLEELGTELKEPNVKFQKWLSQIPNLEKLISTSPTLEEHRFYLQELVEKSRYLLSDKEEVVLAKMKNTGSSAWSKLQELLTSTLLVDITIDGEDKQLPLPVVRNMAYDANPTVRKTAYETELKAYRKIEESSAASLNGIKGEVITESKMRGYTSPLEKTLIDSRMDQKILDAMLTAIRESLPSFHRFYRKKAEILGHQNGLPFYDLFAPIGKVDKKYTYEEARDFIVTHFRQFSDRLADFAEHAFTHQWIDAEPREGKRGGAFCSNLHEIKESRILSNFTGSFSDVTTLAHELGHAYHGACLAEESILNSDYPMPLAETASIFCETIVKNAALQQAEEEEALFILENDISDAGQVIVDIYSRFLFESEVFKRREEGSLSVDELKEVMLNAQKEAYGNGLDHQYLHPYMWVCKPHYYFADYNFYNFPYAFGLLFAKGLYAEYLKRGKEFVKEYDQLLSVTGKMKIADVTKTMGIDVTQVDFWRNSLKLIEQDIETFVNLT</sequence>
<dbReference type="Gene3D" id="1.20.140.70">
    <property type="entry name" value="Oligopeptidase f, N-terminal domain"/>
    <property type="match status" value="1"/>
</dbReference>
<keyword evidence="5 6" id="KW-0482">Metalloprotease</keyword>
<keyword evidence="7" id="KW-0175">Coiled coil</keyword>
<dbReference type="InterPro" id="IPR034006">
    <property type="entry name" value="M3B_PepF_2"/>
</dbReference>
<dbReference type="CDD" id="cd09607">
    <property type="entry name" value="M3B_PepF"/>
    <property type="match status" value="1"/>
</dbReference>
<dbReference type="SUPFAM" id="SSF55486">
    <property type="entry name" value="Metalloproteases ('zincins'), catalytic domain"/>
    <property type="match status" value="1"/>
</dbReference>
<organism evidence="10 11">
    <name type="scientific">Tepidibacillus fermentans</name>
    <dbReference type="NCBI Taxonomy" id="1281767"/>
    <lineage>
        <taxon>Bacteria</taxon>
        <taxon>Bacillati</taxon>
        <taxon>Bacillota</taxon>
        <taxon>Bacilli</taxon>
        <taxon>Bacillales</taxon>
        <taxon>Bacillaceae</taxon>
        <taxon>Tepidibacillus</taxon>
    </lineage>
</organism>
<evidence type="ECO:0000313" key="10">
    <source>
        <dbReference type="EMBL" id="TCS83477.1"/>
    </source>
</evidence>
<dbReference type="GO" id="GO:0004181">
    <property type="term" value="F:metallocarboxypeptidase activity"/>
    <property type="evidence" value="ECO:0007669"/>
    <property type="project" value="InterPro"/>
</dbReference>
<dbReference type="InterPro" id="IPR001567">
    <property type="entry name" value="Pept_M3A_M3B_dom"/>
</dbReference>
<evidence type="ECO:0000256" key="6">
    <source>
        <dbReference type="RuleBase" id="RU003435"/>
    </source>
</evidence>
<gene>
    <name evidence="10" type="ORF">EDD72_10420</name>
</gene>
<reference evidence="10 11" key="1">
    <citation type="submission" date="2019-03" db="EMBL/GenBank/DDBJ databases">
        <title>Genomic Encyclopedia of Type Strains, Phase IV (KMG-IV): sequencing the most valuable type-strain genomes for metagenomic binning, comparative biology and taxonomic classification.</title>
        <authorList>
            <person name="Goeker M."/>
        </authorList>
    </citation>
    <scope>NUCLEOTIDE SEQUENCE [LARGE SCALE GENOMIC DNA]</scope>
    <source>
        <strain evidence="10 11">DSM 23802</strain>
    </source>
</reference>
<dbReference type="PANTHER" id="PTHR34217">
    <property type="entry name" value="METAL-DEPENDENT CARBOXYPEPTIDASE"/>
    <property type="match status" value="1"/>
</dbReference>
<dbReference type="InterPro" id="IPR001333">
    <property type="entry name" value="Peptidase_M32_Taq"/>
</dbReference>
<dbReference type="Pfam" id="PF01432">
    <property type="entry name" value="Peptidase_M3"/>
    <property type="match status" value="1"/>
</dbReference>
<dbReference type="GO" id="GO:0046872">
    <property type="term" value="F:metal ion binding"/>
    <property type="evidence" value="ECO:0007669"/>
    <property type="project" value="UniProtKB-UniRule"/>
</dbReference>
<dbReference type="EMBL" id="SMAB01000004">
    <property type="protein sequence ID" value="TCS83477.1"/>
    <property type="molecule type" value="Genomic_DNA"/>
</dbReference>
<protein>
    <submittedName>
        <fullName evidence="10">PepF/M3 family oligoendopeptidase</fullName>
    </submittedName>
</protein>
<keyword evidence="11" id="KW-1185">Reference proteome</keyword>
<feature type="domain" description="Oligopeptidase F N-terminal" evidence="9">
    <location>
        <begin position="116"/>
        <end position="174"/>
    </location>
</feature>
<evidence type="ECO:0000256" key="3">
    <source>
        <dbReference type="ARBA" id="ARBA00022801"/>
    </source>
</evidence>
<dbReference type="NCBIfam" id="TIGR02290">
    <property type="entry name" value="M3_fam_3"/>
    <property type="match status" value="1"/>
</dbReference>
<keyword evidence="2 6" id="KW-0479">Metal-binding</keyword>
<accession>A0A4R3KIP1</accession>
<dbReference type="RefSeq" id="WP_132767338.1">
    <property type="nucleotide sequence ID" value="NZ_SMAB01000004.1"/>
</dbReference>
<dbReference type="Pfam" id="PF08439">
    <property type="entry name" value="Peptidase_M3_N"/>
    <property type="match status" value="1"/>
</dbReference>
<keyword evidence="3 6" id="KW-0378">Hydrolase</keyword>
<dbReference type="InterPro" id="IPR042088">
    <property type="entry name" value="OligoPept_F_C"/>
</dbReference>
<dbReference type="Proteomes" id="UP000295788">
    <property type="component" value="Unassembled WGS sequence"/>
</dbReference>
<keyword evidence="1 6" id="KW-0645">Protease</keyword>
<dbReference type="AlphaFoldDB" id="A0A4R3KIP1"/>
<dbReference type="InterPro" id="IPR013647">
    <property type="entry name" value="OligopepF_N_dom"/>
</dbReference>
<comment type="cofactor">
    <cofactor evidence="6">
        <name>Zn(2+)</name>
        <dbReference type="ChEBI" id="CHEBI:29105"/>
    </cofactor>
    <text evidence="6">Binds 1 zinc ion.</text>
</comment>
<evidence type="ECO:0000256" key="4">
    <source>
        <dbReference type="ARBA" id="ARBA00022833"/>
    </source>
</evidence>
<dbReference type="GO" id="GO:0004222">
    <property type="term" value="F:metalloendopeptidase activity"/>
    <property type="evidence" value="ECO:0007669"/>
    <property type="project" value="InterPro"/>
</dbReference>
<dbReference type="OrthoDB" id="9769691at2"/>
<feature type="domain" description="Peptidase M3A/M3B catalytic" evidence="8">
    <location>
        <begin position="195"/>
        <end position="576"/>
    </location>
</feature>
<evidence type="ECO:0000256" key="1">
    <source>
        <dbReference type="ARBA" id="ARBA00022670"/>
    </source>
</evidence>
<feature type="coiled-coil region" evidence="7">
    <location>
        <begin position="27"/>
        <end position="95"/>
    </location>
</feature>
<proteinExistence type="inferred from homology"/>
<evidence type="ECO:0000256" key="7">
    <source>
        <dbReference type="SAM" id="Coils"/>
    </source>
</evidence>
<name>A0A4R3KIP1_9BACI</name>
<dbReference type="InterPro" id="IPR011977">
    <property type="entry name" value="Pept_M3B_clade3"/>
</dbReference>
<keyword evidence="4 6" id="KW-0862">Zinc</keyword>
<evidence type="ECO:0000259" key="9">
    <source>
        <dbReference type="Pfam" id="PF08439"/>
    </source>
</evidence>
<dbReference type="Gene3D" id="1.10.1370.20">
    <property type="entry name" value="Oligoendopeptidase f, C-terminal domain"/>
    <property type="match status" value="1"/>
</dbReference>
<comment type="similarity">
    <text evidence="6">Belongs to the peptidase M3 family.</text>
</comment>
<evidence type="ECO:0000256" key="2">
    <source>
        <dbReference type="ARBA" id="ARBA00022723"/>
    </source>
</evidence>
<dbReference type="PANTHER" id="PTHR34217:SF1">
    <property type="entry name" value="CARBOXYPEPTIDASE 1"/>
    <property type="match status" value="1"/>
</dbReference>
<evidence type="ECO:0000313" key="11">
    <source>
        <dbReference type="Proteomes" id="UP000295788"/>
    </source>
</evidence>
<evidence type="ECO:0000259" key="8">
    <source>
        <dbReference type="Pfam" id="PF01432"/>
    </source>
</evidence>
<comment type="caution">
    <text evidence="10">The sequence shown here is derived from an EMBL/GenBank/DDBJ whole genome shotgun (WGS) entry which is preliminary data.</text>
</comment>
<evidence type="ECO:0000256" key="5">
    <source>
        <dbReference type="ARBA" id="ARBA00023049"/>
    </source>
</evidence>
<dbReference type="GO" id="GO:0006508">
    <property type="term" value="P:proteolysis"/>
    <property type="evidence" value="ECO:0007669"/>
    <property type="project" value="UniProtKB-KW"/>
</dbReference>